<evidence type="ECO:0000313" key="3">
    <source>
        <dbReference type="Proteomes" id="UP001286313"/>
    </source>
</evidence>
<evidence type="ECO:0000313" key="2">
    <source>
        <dbReference type="EMBL" id="KAK3859408.1"/>
    </source>
</evidence>
<proteinExistence type="predicted"/>
<accession>A0AAE1EQ68</accession>
<organism evidence="2 3">
    <name type="scientific">Petrolisthes cinctipes</name>
    <name type="common">Flat porcelain crab</name>
    <dbReference type="NCBI Taxonomy" id="88211"/>
    <lineage>
        <taxon>Eukaryota</taxon>
        <taxon>Metazoa</taxon>
        <taxon>Ecdysozoa</taxon>
        <taxon>Arthropoda</taxon>
        <taxon>Crustacea</taxon>
        <taxon>Multicrustacea</taxon>
        <taxon>Malacostraca</taxon>
        <taxon>Eumalacostraca</taxon>
        <taxon>Eucarida</taxon>
        <taxon>Decapoda</taxon>
        <taxon>Pleocyemata</taxon>
        <taxon>Anomura</taxon>
        <taxon>Galatheoidea</taxon>
        <taxon>Porcellanidae</taxon>
        <taxon>Petrolisthes</taxon>
    </lineage>
</organism>
<protein>
    <submittedName>
        <fullName evidence="2">Uncharacterized protein</fullName>
    </submittedName>
</protein>
<keyword evidence="3" id="KW-1185">Reference proteome</keyword>
<comment type="caution">
    <text evidence="2">The sequence shown here is derived from an EMBL/GenBank/DDBJ whole genome shotgun (WGS) entry which is preliminary data.</text>
</comment>
<feature type="region of interest" description="Disordered" evidence="1">
    <location>
        <begin position="51"/>
        <end position="85"/>
    </location>
</feature>
<evidence type="ECO:0000256" key="1">
    <source>
        <dbReference type="SAM" id="MobiDB-lite"/>
    </source>
</evidence>
<reference evidence="2" key="1">
    <citation type="submission" date="2023-10" db="EMBL/GenBank/DDBJ databases">
        <title>Genome assemblies of two species of porcelain crab, Petrolisthes cinctipes and Petrolisthes manimaculis (Anomura: Porcellanidae).</title>
        <authorList>
            <person name="Angst P."/>
        </authorList>
    </citation>
    <scope>NUCLEOTIDE SEQUENCE</scope>
    <source>
        <strain evidence="2">PB745_01</strain>
        <tissue evidence="2">Gill</tissue>
    </source>
</reference>
<dbReference type="EMBL" id="JAWQEG010005032">
    <property type="protein sequence ID" value="KAK3859408.1"/>
    <property type="molecule type" value="Genomic_DNA"/>
</dbReference>
<sequence>MTALCPRRLPVTLSPTNVRGTSCWCNLDTDAHSGQSENSSPFSGYEALINETGKRRGSRGQDKCSRKNIYIPEQPDQQQGSSEEATAAIKQGTMRAGGQDVDNKAPVIIDRGRCY</sequence>
<gene>
    <name evidence="2" type="ORF">Pcinc_034484</name>
</gene>
<feature type="compositionally biased region" description="Polar residues" evidence="1">
    <location>
        <begin position="75"/>
        <end position="84"/>
    </location>
</feature>
<dbReference type="Proteomes" id="UP001286313">
    <property type="component" value="Unassembled WGS sequence"/>
</dbReference>
<name>A0AAE1EQ68_PETCI</name>
<dbReference type="AlphaFoldDB" id="A0AAE1EQ68"/>